<dbReference type="GO" id="GO:0016787">
    <property type="term" value="F:hydrolase activity"/>
    <property type="evidence" value="ECO:0007669"/>
    <property type="project" value="UniProtKB-KW"/>
</dbReference>
<keyword evidence="5" id="KW-0175">Coiled coil</keyword>
<keyword evidence="4" id="KW-0788">Thiol protease</keyword>
<dbReference type="PANTHER" id="PTHR47359:SF3">
    <property type="entry name" value="NLP_P60 DOMAIN-CONTAINING PROTEIN-RELATED"/>
    <property type="match status" value="1"/>
</dbReference>
<keyword evidence="3 8" id="KW-0378">Hydrolase</keyword>
<protein>
    <submittedName>
        <fullName evidence="8">Cell wall-associated NlpC family hydrolase</fullName>
    </submittedName>
</protein>
<sequence>MRALRKSAAILFTVSVVATVPLVSAPAQDIDALIAEMDRISEDATAKSEQVKQLEDDLKAAEEGLGAIEDNAHRATEAADQALARQREYQENVNRIAQAKYRGVVKDPVKQVIGSHNPQHAIDRSAYLTTLTLNTEKTVGALMDSTAEANEARNHARQSLEEARFKRNNLIAQQQKLEKEQEDLKARIEEIKNRVDSLSPQDRQRWVEKNGPIEYSIAGLLGSNESGMSALQAGMTKIGSPYGWGSTGPDAFDCSGLVVWSYMQQGKVLPRTSQAQMAGGVPVSRADLQPGDVVGFYPGATHVGIYAGNNMILHASDYGIPVQVVSMDSMPFYGARRY</sequence>
<dbReference type="InterPro" id="IPR000064">
    <property type="entry name" value="NLP_P60_dom"/>
</dbReference>
<evidence type="ECO:0000259" key="7">
    <source>
        <dbReference type="PROSITE" id="PS51935"/>
    </source>
</evidence>
<feature type="chain" id="PRO_5046550351" evidence="6">
    <location>
        <begin position="19"/>
        <end position="338"/>
    </location>
</feature>
<evidence type="ECO:0000256" key="6">
    <source>
        <dbReference type="SAM" id="SignalP"/>
    </source>
</evidence>
<keyword evidence="9" id="KW-1185">Reference proteome</keyword>
<comment type="similarity">
    <text evidence="1">Belongs to the peptidase C40 family.</text>
</comment>
<feature type="coiled-coil region" evidence="5">
    <location>
        <begin position="160"/>
        <end position="194"/>
    </location>
</feature>
<keyword evidence="6" id="KW-0732">Signal</keyword>
<gene>
    <name evidence="8" type="ORF">J2S37_002703</name>
</gene>
<keyword evidence="2" id="KW-0645">Protease</keyword>
<dbReference type="PANTHER" id="PTHR47359">
    <property type="entry name" value="PEPTIDOGLYCAN DL-ENDOPEPTIDASE CWLO"/>
    <property type="match status" value="1"/>
</dbReference>
<feature type="signal peptide" evidence="6">
    <location>
        <begin position="1"/>
        <end position="18"/>
    </location>
</feature>
<accession>A0ABU2BC06</accession>
<evidence type="ECO:0000313" key="8">
    <source>
        <dbReference type="EMBL" id="MDR7356165.1"/>
    </source>
</evidence>
<dbReference type="Gene3D" id="3.90.1720.10">
    <property type="entry name" value="endopeptidase domain like (from Nostoc punctiforme)"/>
    <property type="match status" value="1"/>
</dbReference>
<reference evidence="8 9" key="1">
    <citation type="submission" date="2023-07" db="EMBL/GenBank/DDBJ databases">
        <title>Sequencing the genomes of 1000 actinobacteria strains.</title>
        <authorList>
            <person name="Klenk H.-P."/>
        </authorList>
    </citation>
    <scope>NUCLEOTIDE SEQUENCE [LARGE SCALE GENOMIC DNA]</scope>
    <source>
        <strain evidence="8 9">DSM 44508</strain>
    </source>
</reference>
<organism evidence="8 9">
    <name type="scientific">Corynebacterium felinum</name>
    <dbReference type="NCBI Taxonomy" id="131318"/>
    <lineage>
        <taxon>Bacteria</taxon>
        <taxon>Bacillati</taxon>
        <taxon>Actinomycetota</taxon>
        <taxon>Actinomycetes</taxon>
        <taxon>Mycobacteriales</taxon>
        <taxon>Corynebacteriaceae</taxon>
        <taxon>Corynebacterium</taxon>
    </lineage>
</organism>
<proteinExistence type="inferred from homology"/>
<evidence type="ECO:0000256" key="2">
    <source>
        <dbReference type="ARBA" id="ARBA00022670"/>
    </source>
</evidence>
<evidence type="ECO:0000256" key="4">
    <source>
        <dbReference type="ARBA" id="ARBA00022807"/>
    </source>
</evidence>
<dbReference type="Proteomes" id="UP001183619">
    <property type="component" value="Unassembled WGS sequence"/>
</dbReference>
<dbReference type="InterPro" id="IPR051794">
    <property type="entry name" value="PG_Endopeptidase_C40"/>
</dbReference>
<evidence type="ECO:0000256" key="5">
    <source>
        <dbReference type="SAM" id="Coils"/>
    </source>
</evidence>
<name>A0ABU2BC06_9CORY</name>
<dbReference type="PROSITE" id="PS51935">
    <property type="entry name" value="NLPC_P60"/>
    <property type="match status" value="1"/>
</dbReference>
<dbReference type="SUPFAM" id="SSF54001">
    <property type="entry name" value="Cysteine proteinases"/>
    <property type="match status" value="1"/>
</dbReference>
<feature type="coiled-coil region" evidence="5">
    <location>
        <begin position="37"/>
        <end position="92"/>
    </location>
</feature>
<evidence type="ECO:0000256" key="1">
    <source>
        <dbReference type="ARBA" id="ARBA00007074"/>
    </source>
</evidence>
<dbReference type="InterPro" id="IPR038765">
    <property type="entry name" value="Papain-like_cys_pep_sf"/>
</dbReference>
<evidence type="ECO:0000313" key="9">
    <source>
        <dbReference type="Proteomes" id="UP001183619"/>
    </source>
</evidence>
<evidence type="ECO:0000256" key="3">
    <source>
        <dbReference type="ARBA" id="ARBA00022801"/>
    </source>
</evidence>
<comment type="caution">
    <text evidence="8">The sequence shown here is derived from an EMBL/GenBank/DDBJ whole genome shotgun (WGS) entry which is preliminary data.</text>
</comment>
<dbReference type="RefSeq" id="WP_290258974.1">
    <property type="nucleotide sequence ID" value="NZ_BAAAJS010000033.1"/>
</dbReference>
<dbReference type="Pfam" id="PF00877">
    <property type="entry name" value="NLPC_P60"/>
    <property type="match status" value="1"/>
</dbReference>
<dbReference type="EMBL" id="JAVDYF010000001">
    <property type="protein sequence ID" value="MDR7356165.1"/>
    <property type="molecule type" value="Genomic_DNA"/>
</dbReference>
<feature type="domain" description="NlpC/P60" evidence="7">
    <location>
        <begin position="224"/>
        <end position="338"/>
    </location>
</feature>